<proteinExistence type="predicted"/>
<keyword evidence="1" id="KW-0812">Transmembrane</keyword>
<sequence>MQVISALCPPAAEPGRLLLPCAASVLHQRWLGGHSAVQAWSVWRQRLCGGLFTAFTDKLPLPLQSPEVPGRQQKGLSYTQQAFLLHKLSFFFLIVHIAKCLCSIFLRVTFCPKKLILSSPITSSPSS</sequence>
<organism evidence="2 3">
    <name type="scientific">Phyllostomus discolor</name>
    <name type="common">pale spear-nosed bat</name>
    <dbReference type="NCBI Taxonomy" id="89673"/>
    <lineage>
        <taxon>Eukaryota</taxon>
        <taxon>Metazoa</taxon>
        <taxon>Chordata</taxon>
        <taxon>Craniata</taxon>
        <taxon>Vertebrata</taxon>
        <taxon>Euteleostomi</taxon>
        <taxon>Mammalia</taxon>
        <taxon>Eutheria</taxon>
        <taxon>Laurasiatheria</taxon>
        <taxon>Chiroptera</taxon>
        <taxon>Yangochiroptera</taxon>
        <taxon>Phyllostomidae</taxon>
        <taxon>Phyllostominae</taxon>
        <taxon>Phyllostomus</taxon>
    </lineage>
</organism>
<gene>
    <name evidence="2" type="ORF">HJG60_010504</name>
</gene>
<name>A0A834ANW4_9CHIR</name>
<keyword evidence="1" id="KW-0472">Membrane</keyword>
<reference evidence="2 3" key="1">
    <citation type="journal article" date="2020" name="Nature">
        <title>Six reference-quality genomes reveal evolution of bat adaptations.</title>
        <authorList>
            <person name="Jebb D."/>
            <person name="Huang Z."/>
            <person name="Pippel M."/>
            <person name="Hughes G.M."/>
            <person name="Lavrichenko K."/>
            <person name="Devanna P."/>
            <person name="Winkler S."/>
            <person name="Jermiin L.S."/>
            <person name="Skirmuntt E.C."/>
            <person name="Katzourakis A."/>
            <person name="Burkitt-Gray L."/>
            <person name="Ray D.A."/>
            <person name="Sullivan K.A.M."/>
            <person name="Roscito J.G."/>
            <person name="Kirilenko B.M."/>
            <person name="Davalos L.M."/>
            <person name="Corthals A.P."/>
            <person name="Power M.L."/>
            <person name="Jones G."/>
            <person name="Ransome R.D."/>
            <person name="Dechmann D.K.N."/>
            <person name="Locatelli A.G."/>
            <person name="Puechmaille S.J."/>
            <person name="Fedrigo O."/>
            <person name="Jarvis E.D."/>
            <person name="Hiller M."/>
            <person name="Vernes S.C."/>
            <person name="Myers E.W."/>
            <person name="Teeling E.C."/>
        </authorList>
    </citation>
    <scope>NUCLEOTIDE SEQUENCE [LARGE SCALE GENOMIC DNA]</scope>
    <source>
        <strain evidence="2">Bat1K_MPI-CBG_1</strain>
    </source>
</reference>
<dbReference type="Proteomes" id="UP000664940">
    <property type="component" value="Unassembled WGS sequence"/>
</dbReference>
<keyword evidence="1" id="KW-1133">Transmembrane helix</keyword>
<accession>A0A834ANW4</accession>
<dbReference type="AlphaFoldDB" id="A0A834ANW4"/>
<dbReference type="EMBL" id="JABVXQ010000004">
    <property type="protein sequence ID" value="KAF6114523.1"/>
    <property type="molecule type" value="Genomic_DNA"/>
</dbReference>
<evidence type="ECO:0000313" key="2">
    <source>
        <dbReference type="EMBL" id="KAF6114523.1"/>
    </source>
</evidence>
<evidence type="ECO:0000256" key="1">
    <source>
        <dbReference type="SAM" id="Phobius"/>
    </source>
</evidence>
<comment type="caution">
    <text evidence="2">The sequence shown here is derived from an EMBL/GenBank/DDBJ whole genome shotgun (WGS) entry which is preliminary data.</text>
</comment>
<protein>
    <submittedName>
        <fullName evidence="2">Uncharacterized protein</fullName>
    </submittedName>
</protein>
<evidence type="ECO:0000313" key="3">
    <source>
        <dbReference type="Proteomes" id="UP000664940"/>
    </source>
</evidence>
<feature type="transmembrane region" description="Helical" evidence="1">
    <location>
        <begin position="88"/>
        <end position="110"/>
    </location>
</feature>